<protein>
    <submittedName>
        <fullName evidence="1">CLUMA_CG015616, isoform A</fullName>
    </submittedName>
</protein>
<accession>A0A1J1INV8</accession>
<dbReference type="AlphaFoldDB" id="A0A1J1INV8"/>
<evidence type="ECO:0000313" key="2">
    <source>
        <dbReference type="Proteomes" id="UP000183832"/>
    </source>
</evidence>
<sequence length="140" mass="16621">MKGRNEISSFSIKQCDCKRNVFTRRDKQQNKAIKRTNVDGLNHIKNCSLHNFPSTSFFSASQHNRFKPQMQDNLEELLENLLQEIKKKHQFPKWNLTVQCEYNAVNENPEIFLVLPVLCFYRKVSKKWVKALVLPHNRVF</sequence>
<evidence type="ECO:0000313" key="1">
    <source>
        <dbReference type="EMBL" id="CRL01915.1"/>
    </source>
</evidence>
<name>A0A1J1INV8_9DIPT</name>
<dbReference type="EMBL" id="CVRI01000057">
    <property type="protein sequence ID" value="CRL01915.1"/>
    <property type="molecule type" value="Genomic_DNA"/>
</dbReference>
<reference evidence="1 2" key="1">
    <citation type="submission" date="2015-04" db="EMBL/GenBank/DDBJ databases">
        <authorList>
            <person name="Syromyatnikov M.Y."/>
            <person name="Popov V.N."/>
        </authorList>
    </citation>
    <scope>NUCLEOTIDE SEQUENCE [LARGE SCALE GENOMIC DNA]</scope>
</reference>
<proteinExistence type="predicted"/>
<dbReference type="Proteomes" id="UP000183832">
    <property type="component" value="Unassembled WGS sequence"/>
</dbReference>
<gene>
    <name evidence="1" type="ORF">CLUMA_CG015616</name>
</gene>
<organism evidence="1 2">
    <name type="scientific">Clunio marinus</name>
    <dbReference type="NCBI Taxonomy" id="568069"/>
    <lineage>
        <taxon>Eukaryota</taxon>
        <taxon>Metazoa</taxon>
        <taxon>Ecdysozoa</taxon>
        <taxon>Arthropoda</taxon>
        <taxon>Hexapoda</taxon>
        <taxon>Insecta</taxon>
        <taxon>Pterygota</taxon>
        <taxon>Neoptera</taxon>
        <taxon>Endopterygota</taxon>
        <taxon>Diptera</taxon>
        <taxon>Nematocera</taxon>
        <taxon>Chironomoidea</taxon>
        <taxon>Chironomidae</taxon>
        <taxon>Clunio</taxon>
    </lineage>
</organism>
<keyword evidence="2" id="KW-1185">Reference proteome</keyword>